<feature type="transmembrane region" description="Helical" evidence="2">
    <location>
        <begin position="272"/>
        <end position="297"/>
    </location>
</feature>
<feature type="transmembrane region" description="Helical" evidence="2">
    <location>
        <begin position="38"/>
        <end position="59"/>
    </location>
</feature>
<proteinExistence type="predicted"/>
<dbReference type="AlphaFoldDB" id="A0A3N4IPT3"/>
<name>A0A3N4IPT3_ASCIM</name>
<reference evidence="3 4" key="1">
    <citation type="journal article" date="2018" name="Nat. Ecol. Evol.">
        <title>Pezizomycetes genomes reveal the molecular basis of ectomycorrhizal truffle lifestyle.</title>
        <authorList>
            <person name="Murat C."/>
            <person name="Payen T."/>
            <person name="Noel B."/>
            <person name="Kuo A."/>
            <person name="Morin E."/>
            <person name="Chen J."/>
            <person name="Kohler A."/>
            <person name="Krizsan K."/>
            <person name="Balestrini R."/>
            <person name="Da Silva C."/>
            <person name="Montanini B."/>
            <person name="Hainaut M."/>
            <person name="Levati E."/>
            <person name="Barry K.W."/>
            <person name="Belfiori B."/>
            <person name="Cichocki N."/>
            <person name="Clum A."/>
            <person name="Dockter R.B."/>
            <person name="Fauchery L."/>
            <person name="Guy J."/>
            <person name="Iotti M."/>
            <person name="Le Tacon F."/>
            <person name="Lindquist E.A."/>
            <person name="Lipzen A."/>
            <person name="Malagnac F."/>
            <person name="Mello A."/>
            <person name="Molinier V."/>
            <person name="Miyauchi S."/>
            <person name="Poulain J."/>
            <person name="Riccioni C."/>
            <person name="Rubini A."/>
            <person name="Sitrit Y."/>
            <person name="Splivallo R."/>
            <person name="Traeger S."/>
            <person name="Wang M."/>
            <person name="Zifcakova L."/>
            <person name="Wipf D."/>
            <person name="Zambonelli A."/>
            <person name="Paolocci F."/>
            <person name="Nowrousian M."/>
            <person name="Ottonello S."/>
            <person name="Baldrian P."/>
            <person name="Spatafora J.W."/>
            <person name="Henrissat B."/>
            <person name="Nagy L.G."/>
            <person name="Aury J.M."/>
            <person name="Wincker P."/>
            <person name="Grigoriev I.V."/>
            <person name="Bonfante P."/>
            <person name="Martin F.M."/>
        </authorList>
    </citation>
    <scope>NUCLEOTIDE SEQUENCE [LARGE SCALE GENOMIC DNA]</scope>
    <source>
        <strain evidence="3 4">RN42</strain>
    </source>
</reference>
<evidence type="ECO:0008006" key="5">
    <source>
        <dbReference type="Google" id="ProtNLM"/>
    </source>
</evidence>
<dbReference type="PANTHER" id="PTHR38421:SF1">
    <property type="entry name" value="TRANSMEMBRANE PROTEIN"/>
    <property type="match status" value="1"/>
</dbReference>
<evidence type="ECO:0000256" key="2">
    <source>
        <dbReference type="SAM" id="Phobius"/>
    </source>
</evidence>
<gene>
    <name evidence="3" type="ORF">BJ508DRAFT_411394</name>
</gene>
<evidence type="ECO:0000313" key="3">
    <source>
        <dbReference type="EMBL" id="RPA86200.1"/>
    </source>
</evidence>
<evidence type="ECO:0000256" key="1">
    <source>
        <dbReference type="SAM" id="MobiDB-lite"/>
    </source>
</evidence>
<sequence length="386" mass="44191">MSTIDPNAILRGLQLTLVGAYRALQNPSLFESQHYRQAALAVALGLALRIIIGIPVWILRGTLYTASFMITTNPHWVNNVVSSLDFLERYVLQLPFFLMALMQYITPTLDELFMKSLAWVDQTYLAKHKDDNHPLRPLYSPSLQQYTAHHERLDKTSALKKQTKSSFVIFLQRYARKAGISLAVYICSFVPYLGPLVLPAASFYSFRGAVGVVPAAIIFAIGAFLPKRWMVVGLQSYFASRGLMRELLEPYFKRVKYTPEQKRLWFRDREGLLFGFAIGWYLLIKTPYFGILLYGIAEAATAFLVTKITDPPPPPSSPEAKDFAQSQIVWKNKHEFVALPIDKIDRLEELVHQLPEKAKEKIQRLDGEREGRAQEKLQDMEEKRVY</sequence>
<keyword evidence="2" id="KW-0472">Membrane</keyword>
<feature type="transmembrane region" description="Helical" evidence="2">
    <location>
        <begin position="204"/>
        <end position="225"/>
    </location>
</feature>
<evidence type="ECO:0000313" key="4">
    <source>
        <dbReference type="Proteomes" id="UP000275078"/>
    </source>
</evidence>
<dbReference type="OrthoDB" id="10041630at2759"/>
<organism evidence="3 4">
    <name type="scientific">Ascobolus immersus RN42</name>
    <dbReference type="NCBI Taxonomy" id="1160509"/>
    <lineage>
        <taxon>Eukaryota</taxon>
        <taxon>Fungi</taxon>
        <taxon>Dikarya</taxon>
        <taxon>Ascomycota</taxon>
        <taxon>Pezizomycotina</taxon>
        <taxon>Pezizomycetes</taxon>
        <taxon>Pezizales</taxon>
        <taxon>Ascobolaceae</taxon>
        <taxon>Ascobolus</taxon>
    </lineage>
</organism>
<feature type="transmembrane region" description="Helical" evidence="2">
    <location>
        <begin position="178"/>
        <end position="198"/>
    </location>
</feature>
<keyword evidence="4" id="KW-1185">Reference proteome</keyword>
<keyword evidence="2" id="KW-1133">Transmembrane helix</keyword>
<dbReference type="Proteomes" id="UP000275078">
    <property type="component" value="Unassembled WGS sequence"/>
</dbReference>
<feature type="region of interest" description="Disordered" evidence="1">
    <location>
        <begin position="361"/>
        <end position="386"/>
    </location>
</feature>
<accession>A0A3N4IPT3</accession>
<keyword evidence="2" id="KW-0812">Transmembrane</keyword>
<dbReference type="PANTHER" id="PTHR38421">
    <property type="entry name" value="TRANSMEMBRANE PROTEIN USGS"/>
    <property type="match status" value="1"/>
</dbReference>
<dbReference type="EMBL" id="ML119650">
    <property type="protein sequence ID" value="RPA86200.1"/>
    <property type="molecule type" value="Genomic_DNA"/>
</dbReference>
<protein>
    <recommendedName>
        <fullName evidence="5">Transmembrane protein UsgS</fullName>
    </recommendedName>
</protein>